<dbReference type="SUPFAM" id="SSF53098">
    <property type="entry name" value="Ribonuclease H-like"/>
    <property type="match status" value="1"/>
</dbReference>
<sequence length="1147" mass="122961">MPRQHEQEHAELLKDKAVVRIDRYNADQVLPLLDKQIQQATFVSISAAIAARSALRKSKSRAPGVPAAEPAPSSSVHGQASVENSTAYPASGKPAARARHGTADAQRASADASPKVTCNDLDADVIDDGDGGSGSDDVDDDTVNTGAHHSGLTPSTSFSSSVFDSEVTHSSSMSLVESSTTHKRLQQFARDLRAEAGILELSISVFRRMHPKQQREHTREFSGEGTNGSSAAPLRHGSASSRASTTVRYAMKTFTILFCPLNQYAYMNSLKHLLRRGVSVEHALTRGIPYLVPSMPSASTPAGTVKDSSRMTPDTDNSFLWPSPSTDMIVSSTSNGRASHSRDSARYQHASSSVYSEVRERMSSTVEQSMAKSASGVWNWNSDVLDPFPEVQGVGARVIKMIRKSRVPVVVFDGLEELALLRHAFYAPQPDEWISQLVLYPQNHHTTQYVEACITQAIARTFPRVIDARYVAESHFREEQSSTLDALFSKYSGMSVTDLHAPPPIRKEKGMGPHAAQQRQNSRGPESEPPPSSARVYPSVSPSSPPLDTVSKNEGGLPPSVMPSTGAGNAGTAAVHAIESMSEEDMIKVFENRVEEILQDSFDSPMTSVHQGTYFLPGQGLYSTVEESFPQPPHVSAFGPGASIVRPTSGFKPSPSMDALKMQLKAVVEKSTRPAFTGRVRISSSAQDQLTRLLAEIEHREEEANPASGKGLLAGQVISMDAYPNTSTENSDDDDGMEWPSDMINPENELGKVLSVTISKGTSMLDLAERRGSQHGSDYFRSRYLSRPQHSVSFNFQEFPQPQVPSDVQGETGRVEHSGSACAGTARAEANAVYTGSGQDAFELGALFASFAERVGWKNVLELFEGFLFRGVSEPPLSLRTCRGRSASNELAAPLSRQPQQHLEGAFVSDAGMEKAANPNSASLFSSSHLQPGLGVGVGRAGSEMGAMSSVGASANGVIQGAAGFPDKLSSSSIRMGYLSRLGLHQPPFSPRSFSADAAGIERMQLSDAEDIDESIASRRMRDNSSGMSNNFSQANRSSQKERLRSSPAAVHLVDRLVDLIMPNQFLEVLRVAVFEYTAAVVKAALNGQTFCFGGFAYKCYLADSTLDVGVFLVAGSGSGSGAGAGAGARGRGRGRGRAGVRGTESP</sequence>
<reference evidence="3" key="1">
    <citation type="journal article" date="2019" name="Nat. Commun.">
        <title>Expansion of phycobilisome linker gene families in mesophilic red algae.</title>
        <authorList>
            <person name="Lee J."/>
            <person name="Kim D."/>
            <person name="Bhattacharya D."/>
            <person name="Yoon H.S."/>
        </authorList>
    </citation>
    <scope>NUCLEOTIDE SEQUENCE [LARGE SCALE GENOMIC DNA]</scope>
    <source>
        <strain evidence="3">CCMP 1328</strain>
    </source>
</reference>
<dbReference type="GO" id="GO:0034472">
    <property type="term" value="P:snRNA 3'-end processing"/>
    <property type="evidence" value="ECO:0007669"/>
    <property type="project" value="TreeGrafter"/>
</dbReference>
<feature type="region of interest" description="Disordered" evidence="1">
    <location>
        <begin position="1019"/>
        <end position="1045"/>
    </location>
</feature>
<dbReference type="Proteomes" id="UP000324585">
    <property type="component" value="Unassembled WGS sequence"/>
</dbReference>
<dbReference type="PANTHER" id="PTHR15092">
    <property type="entry name" value="POLY A -SPECIFIC RIBONUCLEASE/TARGET OF EGR1, MEMBER 1"/>
    <property type="match status" value="1"/>
</dbReference>
<evidence type="ECO:0000313" key="3">
    <source>
        <dbReference type="Proteomes" id="UP000324585"/>
    </source>
</evidence>
<organism evidence="2 3">
    <name type="scientific">Porphyridium purpureum</name>
    <name type="common">Red alga</name>
    <name type="synonym">Porphyridium cruentum</name>
    <dbReference type="NCBI Taxonomy" id="35688"/>
    <lineage>
        <taxon>Eukaryota</taxon>
        <taxon>Rhodophyta</taxon>
        <taxon>Bangiophyceae</taxon>
        <taxon>Porphyridiales</taxon>
        <taxon>Porphyridiaceae</taxon>
        <taxon>Porphyridium</taxon>
    </lineage>
</organism>
<dbReference type="InterPro" id="IPR012337">
    <property type="entry name" value="RNaseH-like_sf"/>
</dbReference>
<name>A0A5J4Z4P8_PORPP</name>
<feature type="region of interest" description="Disordered" evidence="1">
    <location>
        <begin position="799"/>
        <end position="820"/>
    </location>
</feature>
<feature type="region of interest" description="Disordered" evidence="1">
    <location>
        <begin position="209"/>
        <end position="242"/>
    </location>
</feature>
<feature type="compositionally biased region" description="Gly residues" evidence="1">
    <location>
        <begin position="1121"/>
        <end position="1130"/>
    </location>
</feature>
<feature type="region of interest" description="Disordered" evidence="1">
    <location>
        <begin position="498"/>
        <end position="569"/>
    </location>
</feature>
<feature type="compositionally biased region" description="Polar residues" evidence="1">
    <location>
        <begin position="1024"/>
        <end position="1038"/>
    </location>
</feature>
<evidence type="ECO:0000313" key="2">
    <source>
        <dbReference type="EMBL" id="KAA8498979.1"/>
    </source>
</evidence>
<keyword evidence="3" id="KW-1185">Reference proteome</keyword>
<feature type="compositionally biased region" description="Basic and acidic residues" evidence="1">
    <location>
        <begin position="213"/>
        <end position="222"/>
    </location>
</feature>
<proteinExistence type="predicted"/>
<feature type="compositionally biased region" description="Acidic residues" evidence="1">
    <location>
        <begin position="121"/>
        <end position="142"/>
    </location>
</feature>
<dbReference type="Gene3D" id="3.30.420.10">
    <property type="entry name" value="Ribonuclease H-like superfamily/Ribonuclease H"/>
    <property type="match status" value="1"/>
</dbReference>
<feature type="region of interest" description="Disordered" evidence="1">
    <location>
        <begin position="57"/>
        <end position="161"/>
    </location>
</feature>
<gene>
    <name evidence="2" type="ORF">FVE85_6564</name>
</gene>
<dbReference type="GO" id="GO:0017069">
    <property type="term" value="F:snRNA binding"/>
    <property type="evidence" value="ECO:0007669"/>
    <property type="project" value="TreeGrafter"/>
</dbReference>
<dbReference type="InterPro" id="IPR036397">
    <property type="entry name" value="RNaseH_sf"/>
</dbReference>
<dbReference type="GO" id="GO:0015030">
    <property type="term" value="C:Cajal body"/>
    <property type="evidence" value="ECO:0007669"/>
    <property type="project" value="TreeGrafter"/>
</dbReference>
<feature type="compositionally biased region" description="Polar residues" evidence="1">
    <location>
        <begin position="72"/>
        <end position="88"/>
    </location>
</feature>
<feature type="region of interest" description="Disordered" evidence="1">
    <location>
        <begin position="1121"/>
        <end position="1147"/>
    </location>
</feature>
<dbReference type="PANTHER" id="PTHR15092:SF37">
    <property type="entry name" value="TARGET OF EGR1 PROTEIN 1"/>
    <property type="match status" value="1"/>
</dbReference>
<dbReference type="GO" id="GO:0000175">
    <property type="term" value="F:3'-5'-RNA exonuclease activity"/>
    <property type="evidence" value="ECO:0007669"/>
    <property type="project" value="TreeGrafter"/>
</dbReference>
<evidence type="ECO:0000256" key="1">
    <source>
        <dbReference type="SAM" id="MobiDB-lite"/>
    </source>
</evidence>
<dbReference type="AlphaFoldDB" id="A0A5J4Z4P8"/>
<comment type="caution">
    <text evidence="2">The sequence shown here is derived from an EMBL/GenBank/DDBJ whole genome shotgun (WGS) entry which is preliminary data.</text>
</comment>
<dbReference type="EMBL" id="VRMN01000001">
    <property type="protein sequence ID" value="KAA8498979.1"/>
    <property type="molecule type" value="Genomic_DNA"/>
</dbReference>
<protein>
    <submittedName>
        <fullName evidence="2">Uncharacterized protein</fullName>
    </submittedName>
</protein>
<feature type="compositionally biased region" description="Low complexity" evidence="1">
    <location>
        <begin position="533"/>
        <end position="550"/>
    </location>
</feature>
<feature type="region of interest" description="Disordered" evidence="1">
    <location>
        <begin position="297"/>
        <end position="318"/>
    </location>
</feature>
<accession>A0A5J4Z4P8</accession>
<dbReference type="InterPro" id="IPR051181">
    <property type="entry name" value="CAF1_poly(A)_ribonucleases"/>
</dbReference>